<reference evidence="1 2" key="1">
    <citation type="submission" date="2024-06" db="EMBL/GenBank/DDBJ databases">
        <title>Complete genome of Phlyctema vagabunda strain 19-DSS-EL-015.</title>
        <authorList>
            <person name="Fiorenzani C."/>
        </authorList>
    </citation>
    <scope>NUCLEOTIDE SEQUENCE [LARGE SCALE GENOMIC DNA]</scope>
    <source>
        <strain evidence="1 2">19-DSS-EL-015</strain>
    </source>
</reference>
<keyword evidence="2" id="KW-1185">Reference proteome</keyword>
<evidence type="ECO:0000313" key="1">
    <source>
        <dbReference type="EMBL" id="KAL3421820.1"/>
    </source>
</evidence>
<gene>
    <name evidence="1" type="ORF">PVAG01_05976</name>
</gene>
<protein>
    <submittedName>
        <fullName evidence="1">Uncharacterized protein</fullName>
    </submittedName>
</protein>
<evidence type="ECO:0000313" key="2">
    <source>
        <dbReference type="Proteomes" id="UP001629113"/>
    </source>
</evidence>
<organism evidence="1 2">
    <name type="scientific">Phlyctema vagabunda</name>
    <dbReference type="NCBI Taxonomy" id="108571"/>
    <lineage>
        <taxon>Eukaryota</taxon>
        <taxon>Fungi</taxon>
        <taxon>Dikarya</taxon>
        <taxon>Ascomycota</taxon>
        <taxon>Pezizomycotina</taxon>
        <taxon>Leotiomycetes</taxon>
        <taxon>Helotiales</taxon>
        <taxon>Dermateaceae</taxon>
        <taxon>Phlyctema</taxon>
    </lineage>
</organism>
<proteinExistence type="predicted"/>
<sequence>MSGFLAENRDMTYAKDDYCQGLLPMESFTTNWYDPSQQNYFIEPIPQEDAWSTASKHMVSIDPNFGFDNTTWSYETNLDEYIVPDTTLVATTEADIGNALENSRDNTQTSEYENMTDSTETQGRCPCNKNTVLTGIIKNLFSGLKIVLRKVLSAIDSSHEKLFEKTKSELDSVQTAQEMSFRELLAEVKSIKTGQAEFAVKICSELEKLRQAQYTLGANLEVVDQGVRSELPALKAGMDVFQAELGSVGTSLAGFTSEMRVLINGLHRFSFDVMEALEKVRDGQVE</sequence>
<accession>A0ABR4PEY1</accession>
<comment type="caution">
    <text evidence="1">The sequence shown here is derived from an EMBL/GenBank/DDBJ whole genome shotgun (WGS) entry which is preliminary data.</text>
</comment>
<dbReference type="EMBL" id="JBFCZG010000005">
    <property type="protein sequence ID" value="KAL3421820.1"/>
    <property type="molecule type" value="Genomic_DNA"/>
</dbReference>
<name>A0ABR4PEY1_9HELO</name>
<dbReference type="Proteomes" id="UP001629113">
    <property type="component" value="Unassembled WGS sequence"/>
</dbReference>